<reference evidence="2 3" key="1">
    <citation type="submission" date="2024-09" db="EMBL/GenBank/DDBJ databases">
        <title>Genome sequencing and assembly of Phytophthora oleae, isolate VK10A, causative agent of rot of olive drupes.</title>
        <authorList>
            <person name="Conti Taguali S."/>
            <person name="Riolo M."/>
            <person name="La Spada F."/>
            <person name="Cacciola S.O."/>
            <person name="Dionisio G."/>
        </authorList>
    </citation>
    <scope>NUCLEOTIDE SEQUENCE [LARGE SCALE GENOMIC DNA]</scope>
    <source>
        <strain evidence="2 3">VK10A</strain>
    </source>
</reference>
<dbReference type="EMBL" id="JBIMZQ010000002">
    <property type="protein sequence ID" value="KAL3674021.1"/>
    <property type="molecule type" value="Genomic_DNA"/>
</dbReference>
<evidence type="ECO:0000313" key="3">
    <source>
        <dbReference type="Proteomes" id="UP001632037"/>
    </source>
</evidence>
<evidence type="ECO:0000256" key="1">
    <source>
        <dbReference type="SAM" id="Phobius"/>
    </source>
</evidence>
<feature type="transmembrane region" description="Helical" evidence="1">
    <location>
        <begin position="196"/>
        <end position="215"/>
    </location>
</feature>
<comment type="caution">
    <text evidence="2">The sequence shown here is derived from an EMBL/GenBank/DDBJ whole genome shotgun (WGS) entry which is preliminary data.</text>
</comment>
<keyword evidence="3" id="KW-1185">Reference proteome</keyword>
<proteinExistence type="predicted"/>
<gene>
    <name evidence="2" type="ORF">V7S43_001704</name>
</gene>
<sequence>MSSKMTLQPKQAGPPQSLLLTLELSSAVYAAAWLFIVSFHALCGVYLICAAMTYWYLASGRVMPFYVSIWSLTGIDNYRFYSVVFGIVGGMHGLQVLNILLMSLRARRLTLRSNGSGLIPTLVANKINSSQFTKDDSQPKRLRPLAFIWTNVFSRKGIFGVESEHFSTVFALREVLEASSQTYQAYRASNLLPRPALNSLVVGLLITNCWSTAAIEFFLHKSPAMERVVALTFDALLSFGMMVMVPLIIFVPYVQDFNFEYGLFNNYDSPLYDPVPLTTMVLENRLIFASSLFDFVTKLIPQLSIILSLVTVSDLLGRGDVKVAPGAEQMQTLSVKSKGISAEVKPSDTRKLSNPKMLGSLRALQKWKHVIVIVLFVLWGAIVLLLHGLAAQRAANYEVVGCRAITRPWFSNGKEPCSSLVFDCHARGITSPDNTSFDKLDLEALATLAIVHCPQLTMPSDFQRLKSLVMLHLYNSTIVTWDGASSVSATAHTRLIAVLVGKTKMTEFPVGLQQTLPASLLSVQFSETNLTKLPEDLYVKWHALALISFESGILTEIPYQMFFSPVYALSFIGNQIETLPTLAMMPPGMILPELRLKNNPLRELPAALMAPDPFIMSLNIQNTSVTTLPAWVKTNTKVVWASDTPFCAAPMTDPTLAYQVMCFERRPEGDFPMHLLDALYLYQ</sequence>
<keyword evidence="1" id="KW-1133">Transmembrane helix</keyword>
<keyword evidence="1" id="KW-0812">Transmembrane</keyword>
<name>A0ABD3G7Y7_9STRA</name>
<feature type="transmembrane region" description="Helical" evidence="1">
    <location>
        <begin position="235"/>
        <end position="254"/>
    </location>
</feature>
<organism evidence="2 3">
    <name type="scientific">Phytophthora oleae</name>
    <dbReference type="NCBI Taxonomy" id="2107226"/>
    <lineage>
        <taxon>Eukaryota</taxon>
        <taxon>Sar</taxon>
        <taxon>Stramenopiles</taxon>
        <taxon>Oomycota</taxon>
        <taxon>Peronosporomycetes</taxon>
        <taxon>Peronosporales</taxon>
        <taxon>Peronosporaceae</taxon>
        <taxon>Phytophthora</taxon>
    </lineage>
</organism>
<dbReference type="Proteomes" id="UP001632037">
    <property type="component" value="Unassembled WGS sequence"/>
</dbReference>
<accession>A0ABD3G7Y7</accession>
<keyword evidence="1" id="KW-0472">Membrane</keyword>
<evidence type="ECO:0000313" key="2">
    <source>
        <dbReference type="EMBL" id="KAL3674021.1"/>
    </source>
</evidence>
<feature type="transmembrane region" description="Helical" evidence="1">
    <location>
        <begin position="78"/>
        <end position="102"/>
    </location>
</feature>
<dbReference type="Gene3D" id="3.80.10.10">
    <property type="entry name" value="Ribonuclease Inhibitor"/>
    <property type="match status" value="1"/>
</dbReference>
<protein>
    <recommendedName>
        <fullName evidence="4">Leucine-rich repeat-containing N-terminal plant-type domain-containing protein</fullName>
    </recommendedName>
</protein>
<dbReference type="AlphaFoldDB" id="A0ABD3G7Y7"/>
<dbReference type="SUPFAM" id="SSF52058">
    <property type="entry name" value="L domain-like"/>
    <property type="match status" value="1"/>
</dbReference>
<feature type="transmembrane region" description="Helical" evidence="1">
    <location>
        <begin position="370"/>
        <end position="390"/>
    </location>
</feature>
<feature type="transmembrane region" description="Helical" evidence="1">
    <location>
        <begin position="27"/>
        <end position="58"/>
    </location>
</feature>
<dbReference type="InterPro" id="IPR032675">
    <property type="entry name" value="LRR_dom_sf"/>
</dbReference>
<evidence type="ECO:0008006" key="4">
    <source>
        <dbReference type="Google" id="ProtNLM"/>
    </source>
</evidence>